<evidence type="ECO:0000256" key="1">
    <source>
        <dbReference type="SAM" id="Phobius"/>
    </source>
</evidence>
<dbReference type="AlphaFoldDB" id="A0A9I9EC04"/>
<proteinExistence type="predicted"/>
<dbReference type="EnsemblPlants" id="MELO3C031476.2.1">
    <property type="protein sequence ID" value="MELO3C031476.2.1"/>
    <property type="gene ID" value="MELO3C031476.2"/>
</dbReference>
<name>A0A9I9EC04_CUCME</name>
<dbReference type="Gramene" id="MELO3C031476.2.1">
    <property type="protein sequence ID" value="MELO3C031476.2.1"/>
    <property type="gene ID" value="MELO3C031476.2"/>
</dbReference>
<keyword evidence="1" id="KW-1133">Transmembrane helix</keyword>
<evidence type="ECO:0000313" key="2">
    <source>
        <dbReference type="EnsemblPlants" id="MELO3C031476.2.1"/>
    </source>
</evidence>
<keyword evidence="1" id="KW-0472">Membrane</keyword>
<organism evidence="2">
    <name type="scientific">Cucumis melo</name>
    <name type="common">Muskmelon</name>
    <dbReference type="NCBI Taxonomy" id="3656"/>
    <lineage>
        <taxon>Eukaryota</taxon>
        <taxon>Viridiplantae</taxon>
        <taxon>Streptophyta</taxon>
        <taxon>Embryophyta</taxon>
        <taxon>Tracheophyta</taxon>
        <taxon>Spermatophyta</taxon>
        <taxon>Magnoliopsida</taxon>
        <taxon>eudicotyledons</taxon>
        <taxon>Gunneridae</taxon>
        <taxon>Pentapetalae</taxon>
        <taxon>rosids</taxon>
        <taxon>fabids</taxon>
        <taxon>Cucurbitales</taxon>
        <taxon>Cucurbitaceae</taxon>
        <taxon>Benincaseae</taxon>
        <taxon>Cucumis</taxon>
    </lineage>
</organism>
<keyword evidence="1" id="KW-0812">Transmembrane</keyword>
<feature type="transmembrane region" description="Helical" evidence="1">
    <location>
        <begin position="42"/>
        <end position="61"/>
    </location>
</feature>
<accession>A0A9I9EC04</accession>
<sequence length="234" mass="26920">GFSFLSSNLLFYPFLPRHQHHGNISFFTQLSRFPYRLFGQPLFASIFFLLLIHTTAAVLFFHRNQSLPASPNCNFFFTWIFVLGLAGNSRRSSTISDLFARNRPRLSSSLTDWKGSNNLCFNLNQSLNALCSSFDRDQSNIQIITKDKSPENLPQFRAGKVEHPISQLNFEEQSSFTVCSVRGKINDRRIGPFYYTCNAVCSLRNRVKATWSFCITRNKQEIQTVSFSMAFHRA</sequence>
<protein>
    <submittedName>
        <fullName evidence="2">Uncharacterized protein</fullName>
    </submittedName>
</protein>
<reference evidence="2" key="1">
    <citation type="submission" date="2023-03" db="UniProtKB">
        <authorList>
            <consortium name="EnsemblPlants"/>
        </authorList>
    </citation>
    <scope>IDENTIFICATION</scope>
</reference>